<dbReference type="FunCoup" id="A0A0H2RY43">
    <property type="interactions" value="342"/>
</dbReference>
<evidence type="ECO:0000259" key="11">
    <source>
        <dbReference type="Pfam" id="PF02096"/>
    </source>
</evidence>
<dbReference type="GO" id="GO:0032979">
    <property type="term" value="P:protein insertion into mitochondrial inner membrane from matrix"/>
    <property type="evidence" value="ECO:0007669"/>
    <property type="project" value="TreeGrafter"/>
</dbReference>
<keyword evidence="8 10" id="KW-0472">Membrane</keyword>
<dbReference type="InParanoid" id="A0A0H2RY43"/>
<evidence type="ECO:0000256" key="7">
    <source>
        <dbReference type="ARBA" id="ARBA00023128"/>
    </source>
</evidence>
<evidence type="ECO:0000256" key="8">
    <source>
        <dbReference type="ARBA" id="ARBA00023136"/>
    </source>
</evidence>
<dbReference type="InterPro" id="IPR001708">
    <property type="entry name" value="YidC/ALB3/OXA1/COX18"/>
</dbReference>
<keyword evidence="3 9" id="KW-0812">Transmembrane</keyword>
<dbReference type="OrthoDB" id="2148490at2759"/>
<dbReference type="InterPro" id="IPR028055">
    <property type="entry name" value="YidC/Oxa/ALB_C"/>
</dbReference>
<accession>A0A0H2RY43</accession>
<evidence type="ECO:0000256" key="2">
    <source>
        <dbReference type="ARBA" id="ARBA00009877"/>
    </source>
</evidence>
<evidence type="ECO:0000256" key="3">
    <source>
        <dbReference type="ARBA" id="ARBA00022692"/>
    </source>
</evidence>
<dbReference type="Pfam" id="PF02096">
    <property type="entry name" value="60KD_IMP"/>
    <property type="match status" value="1"/>
</dbReference>
<comment type="similarity">
    <text evidence="2 9">Belongs to the OXA1/ALB3/YidC family.</text>
</comment>
<keyword evidence="7" id="KW-0496">Mitochondrion</keyword>
<gene>
    <name evidence="12" type="ORF">SCHPADRAFT_995106</name>
</gene>
<dbReference type="EMBL" id="KQ085915">
    <property type="protein sequence ID" value="KLO16542.1"/>
    <property type="molecule type" value="Genomic_DNA"/>
</dbReference>
<reference evidence="12 13" key="1">
    <citation type="submission" date="2015-04" db="EMBL/GenBank/DDBJ databases">
        <title>Complete genome sequence of Schizopora paradoxa KUC8140, a cosmopolitan wood degrader in East Asia.</title>
        <authorList>
            <consortium name="DOE Joint Genome Institute"/>
            <person name="Min B."/>
            <person name="Park H."/>
            <person name="Jang Y."/>
            <person name="Kim J.-J."/>
            <person name="Kim K.H."/>
            <person name="Pangilinan J."/>
            <person name="Lipzen A."/>
            <person name="Riley R."/>
            <person name="Grigoriev I.V."/>
            <person name="Spatafora J.W."/>
            <person name="Choi I.-G."/>
        </authorList>
    </citation>
    <scope>NUCLEOTIDE SEQUENCE [LARGE SCALE GENOMIC DNA]</scope>
    <source>
        <strain evidence="12 13">KUC8140</strain>
    </source>
</reference>
<dbReference type="AlphaFoldDB" id="A0A0H2RY43"/>
<organism evidence="12 13">
    <name type="scientific">Schizopora paradoxa</name>
    <dbReference type="NCBI Taxonomy" id="27342"/>
    <lineage>
        <taxon>Eukaryota</taxon>
        <taxon>Fungi</taxon>
        <taxon>Dikarya</taxon>
        <taxon>Basidiomycota</taxon>
        <taxon>Agaricomycotina</taxon>
        <taxon>Agaricomycetes</taxon>
        <taxon>Hymenochaetales</taxon>
        <taxon>Schizoporaceae</taxon>
        <taxon>Schizopora</taxon>
    </lineage>
</organism>
<keyword evidence="6 10" id="KW-1133">Transmembrane helix</keyword>
<dbReference type="STRING" id="27342.A0A0H2RY43"/>
<keyword evidence="5" id="KW-0809">Transit peptide</keyword>
<evidence type="ECO:0000256" key="10">
    <source>
        <dbReference type="SAM" id="Phobius"/>
    </source>
</evidence>
<dbReference type="CDD" id="cd20069">
    <property type="entry name" value="5TM_Oxa1-like"/>
    <property type="match status" value="1"/>
</dbReference>
<feature type="transmembrane region" description="Helical" evidence="10">
    <location>
        <begin position="360"/>
        <end position="378"/>
    </location>
</feature>
<sequence length="438" mass="47547">MSSTIVHCLRASQRTQARCLSKAGLPRRNFAGSSLTLLGRRNGGNSNLSSKTISGARHYSWWPSWGRTSPTDSTEAQTTTSAVEETHGAVVRSAEVPSTTPSLNEVAPVDSVTPLPPLPPADLPVVAEGTISAEPVSESILAAIPPQPLQYGDLAALDLVHYTPAGFFPWLLEVTQVSTGLPWWSVIIITTVGARIAVLPFVLRGMRASGRLAPIQPKLTELRQKMNEAKIKQDQLGFSVAVQKQHALMKEAGVNPFDTVLMSVVQLTVQFGFFIGLRRMCQLPVEQLKYGGWGFLTDLTLPDPYYITPIICTALVNLQLTLSGRDMAAVGSPATPHILNGFRVLSVFGVVFMSWLPSAINIHILTSILVVCAQTLILRNPAVRAKLSIPPLPAVKPGTKQPSMVDTWNYIKASFQQRQAIAVSEAAARQRKMTMMKK</sequence>
<dbReference type="GO" id="GO:0005743">
    <property type="term" value="C:mitochondrial inner membrane"/>
    <property type="evidence" value="ECO:0007669"/>
    <property type="project" value="UniProtKB-SubCell"/>
</dbReference>
<dbReference type="GO" id="GO:0032977">
    <property type="term" value="F:membrane insertase activity"/>
    <property type="evidence" value="ECO:0007669"/>
    <property type="project" value="InterPro"/>
</dbReference>
<evidence type="ECO:0000256" key="9">
    <source>
        <dbReference type="RuleBase" id="RU003945"/>
    </source>
</evidence>
<evidence type="ECO:0000256" key="6">
    <source>
        <dbReference type="ARBA" id="ARBA00022989"/>
    </source>
</evidence>
<keyword evidence="13" id="KW-1185">Reference proteome</keyword>
<proteinExistence type="inferred from homology"/>
<evidence type="ECO:0000256" key="4">
    <source>
        <dbReference type="ARBA" id="ARBA00022792"/>
    </source>
</evidence>
<evidence type="ECO:0000256" key="1">
    <source>
        <dbReference type="ARBA" id="ARBA00004448"/>
    </source>
</evidence>
<feature type="domain" description="Membrane insertase YidC/Oxa/ALB C-terminal" evidence="11">
    <location>
        <begin position="183"/>
        <end position="379"/>
    </location>
</feature>
<dbReference type="PANTHER" id="PTHR12428:SF66">
    <property type="entry name" value="MITOCHONDRIAL INNER MEMBRANE PROTEIN OXA1L"/>
    <property type="match status" value="1"/>
</dbReference>
<name>A0A0H2RY43_9AGAM</name>
<keyword evidence="4" id="KW-0999">Mitochondrion inner membrane</keyword>
<protein>
    <recommendedName>
        <fullName evidence="11">Membrane insertase YidC/Oxa/ALB C-terminal domain-containing protein</fullName>
    </recommendedName>
</protein>
<dbReference type="Proteomes" id="UP000053477">
    <property type="component" value="Unassembled WGS sequence"/>
</dbReference>
<evidence type="ECO:0000313" key="12">
    <source>
        <dbReference type="EMBL" id="KLO16542.1"/>
    </source>
</evidence>
<comment type="subcellular location">
    <subcellularLocation>
        <location evidence="9">Membrane</location>
        <topology evidence="9">Multi-pass membrane protein</topology>
    </subcellularLocation>
    <subcellularLocation>
        <location evidence="1">Mitochondrion inner membrane</location>
        <topology evidence="1">Multi-pass membrane protein</topology>
    </subcellularLocation>
</comment>
<dbReference type="PANTHER" id="PTHR12428">
    <property type="entry name" value="OXA1"/>
    <property type="match status" value="1"/>
</dbReference>
<evidence type="ECO:0000313" key="13">
    <source>
        <dbReference type="Proteomes" id="UP000053477"/>
    </source>
</evidence>
<evidence type="ECO:0000256" key="5">
    <source>
        <dbReference type="ARBA" id="ARBA00022946"/>
    </source>
</evidence>